<dbReference type="PROSITE" id="PS51372">
    <property type="entry name" value="PRD_2"/>
    <property type="match status" value="2"/>
</dbReference>
<dbReference type="Proteomes" id="UP000277896">
    <property type="component" value="Chromosome"/>
</dbReference>
<feature type="domain" description="PRD" evidence="4">
    <location>
        <begin position="752"/>
        <end position="854"/>
    </location>
</feature>
<dbReference type="GO" id="GO:0006355">
    <property type="term" value="P:regulation of DNA-templated transcription"/>
    <property type="evidence" value="ECO:0007669"/>
    <property type="project" value="InterPro"/>
</dbReference>
<dbReference type="SUPFAM" id="SSF53062">
    <property type="entry name" value="PTS system fructose IIA component-like"/>
    <property type="match status" value="1"/>
</dbReference>
<accession>A0AAD0TRD9</accession>
<gene>
    <name evidence="5" type="ORF">LP667_05705</name>
</gene>
<evidence type="ECO:0000259" key="3">
    <source>
        <dbReference type="PROSITE" id="PS51096"/>
    </source>
</evidence>
<dbReference type="GO" id="GO:0016020">
    <property type="term" value="C:membrane"/>
    <property type="evidence" value="ECO:0007669"/>
    <property type="project" value="InterPro"/>
</dbReference>
<dbReference type="PROSITE" id="PS51096">
    <property type="entry name" value="PTS_EIIA_TYPE_4"/>
    <property type="match status" value="1"/>
</dbReference>
<evidence type="ECO:0000313" key="5">
    <source>
        <dbReference type="EMBL" id="AYJ38336.1"/>
    </source>
</evidence>
<dbReference type="GO" id="GO:0005524">
    <property type="term" value="F:ATP binding"/>
    <property type="evidence" value="ECO:0007669"/>
    <property type="project" value="InterPro"/>
</dbReference>
<name>A0AAD0TRD9_9LACO</name>
<dbReference type="InterPro" id="IPR036634">
    <property type="entry name" value="PRD_sf"/>
</dbReference>
<dbReference type="EMBL" id="CP032744">
    <property type="protein sequence ID" value="AYJ38336.1"/>
    <property type="molecule type" value="Genomic_DNA"/>
</dbReference>
<dbReference type="InterPro" id="IPR036662">
    <property type="entry name" value="PTS_EIIA_man-typ_sf"/>
</dbReference>
<dbReference type="Gene3D" id="3.40.50.300">
    <property type="entry name" value="P-loop containing nucleotide triphosphate hydrolases"/>
    <property type="match status" value="1"/>
</dbReference>
<dbReference type="GO" id="GO:0009401">
    <property type="term" value="P:phosphoenolpyruvate-dependent sugar phosphotransferase system"/>
    <property type="evidence" value="ECO:0007669"/>
    <property type="project" value="InterPro"/>
</dbReference>
<sequence length="854" mass="95834">METTRVLIYDLVRKLVLTDERYHDGVTAMVVATHLDMQRTNVSAALNGLVREQKLIKTKTRPVRFLLAVSDVQKPFLNLVGHLGSLQQAIKLANAAVLYPNGPLNIHVAANSGVGSTTFVHEIQNFAWQQGIPAADGATVVIKCRDYADDSQQLDRQLFGDQADLESSCWGKAQGGIVVIDHYEYLAGPQRAKLTTALEAVKNLKRPPLIILISGLTQQVMTMPQLMVKIELPDFKERPWSERWALIRHFLTIEAQQSKRTIRVTLPAARALILATYDQNLKALKTIITMACAQAYVRFMGDTDREVRIYLADLALSVQRALAHEREYQRELTTVFESADLLMTFDIASNVDRSRFRKMPKVNQRQLDSGTHPAVVEASPSVNTQARSIKSRDTLPQSVTNVERLAKIVSPDIIKIVTAWQPDCERLLGRPLSASVFNGLCLHINGLYRHMPASEQATNESHLQQQYVVEYEAAVKLAQILATKLALTISVAEVSLLATFLVAQAPTTSRHPVVLYVMHGEGTAQALMRTTNILSQVDNTYAYDIDLAAHSKHVMQALSRKICEIDDGAGVLVIYDMGSIKWMLAAIQAKTKVKIRMIQMPVTLVGLEAARKSARVTDLDDVYHLVTLALQQLTAEKTTKDELIITLCHSGEGGAAQIKDYIDQYSRLQMRVKSLAVGTRDELVATVLRLQQVYQIHAFVGTFDPQLFGIPFIPMTMIFEHSHQQLDQVLMFQPVSGRWGAYNQIYRYFKAQLEHAEVTKLQRVLPPLMDELTTLYQLTEDQQIGLFVHLGSMIERILAGKVVAATEQTRQLLAKYPEDYQRLRQCLRPVEQTFKLIVNDEMVATLLIILKQLC</sequence>
<evidence type="ECO:0000259" key="2">
    <source>
        <dbReference type="PROSITE" id="PS50045"/>
    </source>
</evidence>
<reference evidence="5 6" key="1">
    <citation type="submission" date="2018-10" db="EMBL/GenBank/DDBJ databases">
        <title>Genome seuquencing of Lactobacillus species.</title>
        <authorList>
            <person name="Baek C."/>
            <person name="Yi H."/>
        </authorList>
    </citation>
    <scope>NUCLEOTIDE SEQUENCE [LARGE SCALE GENOMIC DNA]</scope>
    <source>
        <strain evidence="5 6">DSM 10667</strain>
    </source>
</reference>
<dbReference type="Pfam" id="PF00874">
    <property type="entry name" value="PRD"/>
    <property type="match status" value="2"/>
</dbReference>
<organism evidence="5 6">
    <name type="scientific">Lactiplantibacillus paraplantarum</name>
    <dbReference type="NCBI Taxonomy" id="60520"/>
    <lineage>
        <taxon>Bacteria</taxon>
        <taxon>Bacillati</taxon>
        <taxon>Bacillota</taxon>
        <taxon>Bacilli</taxon>
        <taxon>Lactobacillales</taxon>
        <taxon>Lactobacillaceae</taxon>
        <taxon>Lactiplantibacillus</taxon>
    </lineage>
</organism>
<dbReference type="InterPro" id="IPR004701">
    <property type="entry name" value="PTS_EIIA_man-typ"/>
</dbReference>
<proteinExistence type="predicted"/>
<feature type="domain" description="PTS EIIA type-4" evidence="3">
    <location>
        <begin position="511"/>
        <end position="643"/>
    </location>
</feature>
<dbReference type="InterPro" id="IPR002078">
    <property type="entry name" value="Sigma_54_int"/>
</dbReference>
<dbReference type="Gene3D" id="1.10.1790.10">
    <property type="entry name" value="PRD domain"/>
    <property type="match status" value="2"/>
</dbReference>
<dbReference type="PROSITE" id="PS50045">
    <property type="entry name" value="SIGMA54_INTERACT_4"/>
    <property type="match status" value="1"/>
</dbReference>
<protein>
    <submittedName>
        <fullName evidence="5">PRD domain-containing protein</fullName>
    </submittedName>
</protein>
<dbReference type="SUPFAM" id="SSF63520">
    <property type="entry name" value="PTS-regulatory domain, PRD"/>
    <property type="match status" value="2"/>
</dbReference>
<feature type="domain" description="Sigma-54 factor interaction" evidence="2">
    <location>
        <begin position="79"/>
        <end position="293"/>
    </location>
</feature>
<dbReference type="InterPro" id="IPR027417">
    <property type="entry name" value="P-loop_NTPase"/>
</dbReference>
<dbReference type="RefSeq" id="WP_056988378.1">
    <property type="nucleotide sequence ID" value="NZ_BJZG01000012.1"/>
</dbReference>
<dbReference type="AlphaFoldDB" id="A0AAD0TRD9"/>
<dbReference type="InterPro" id="IPR011608">
    <property type="entry name" value="PRD"/>
</dbReference>
<dbReference type="SUPFAM" id="SSF52540">
    <property type="entry name" value="P-loop containing nucleoside triphosphate hydrolases"/>
    <property type="match status" value="1"/>
</dbReference>
<evidence type="ECO:0000259" key="4">
    <source>
        <dbReference type="PROSITE" id="PS51372"/>
    </source>
</evidence>
<keyword evidence="1" id="KW-0808">Transferase</keyword>
<dbReference type="GO" id="GO:0016740">
    <property type="term" value="F:transferase activity"/>
    <property type="evidence" value="ECO:0007669"/>
    <property type="project" value="UniProtKB-KW"/>
</dbReference>
<evidence type="ECO:0000256" key="1">
    <source>
        <dbReference type="ARBA" id="ARBA00022679"/>
    </source>
</evidence>
<dbReference type="Gene3D" id="3.40.50.510">
    <property type="entry name" value="Phosphotransferase system, mannose-type IIA component"/>
    <property type="match status" value="1"/>
</dbReference>
<evidence type="ECO:0000313" key="6">
    <source>
        <dbReference type="Proteomes" id="UP000277896"/>
    </source>
</evidence>
<feature type="domain" description="PRD" evidence="4">
    <location>
        <begin position="408"/>
        <end position="511"/>
    </location>
</feature>